<dbReference type="AlphaFoldDB" id="A0A939M5X6"/>
<protein>
    <submittedName>
        <fullName evidence="1">Uncharacterized protein</fullName>
    </submittedName>
</protein>
<accession>A0A939M5X6</accession>
<dbReference type="KEGG" id="bban:J4G43_021715"/>
<reference evidence="2 3" key="2">
    <citation type="journal article" date="2022" name="Int. J. Syst. Evol. Microbiol.">
        <title>Strains of Bradyrhizobium barranii sp. nov. associated with legumes native to Canada are symbionts of soybeans and belong to different subspecies (subsp. barranii subsp. nov. and subsp. apii subsp. nov.) and symbiovars (sv. glycinearum and sv. septentrionale).</title>
        <authorList>
            <person name="Bromfield E.S.P."/>
            <person name="Cloutier S."/>
            <person name="Wasai-Hara S."/>
            <person name="Minamisawa K."/>
        </authorList>
    </citation>
    <scope>NUCLEOTIDE SEQUENCE [LARGE SCALE GENOMIC DNA]</scope>
    <source>
        <strain evidence="2 3">144S4</strain>
    </source>
</reference>
<organism evidence="1">
    <name type="scientific">Bradyrhizobium barranii subsp. barranii</name>
    <dbReference type="NCBI Taxonomy" id="2823807"/>
    <lineage>
        <taxon>Bacteria</taxon>
        <taxon>Pseudomonadati</taxon>
        <taxon>Pseudomonadota</taxon>
        <taxon>Alphaproteobacteria</taxon>
        <taxon>Hyphomicrobiales</taxon>
        <taxon>Nitrobacteraceae</taxon>
        <taxon>Bradyrhizobium</taxon>
        <taxon>Bradyrhizobium barranii</taxon>
    </lineage>
</organism>
<name>A0A939M5X6_9BRAD</name>
<dbReference type="Proteomes" id="UP000664702">
    <property type="component" value="Chromosome"/>
</dbReference>
<dbReference type="EMBL" id="CP086136">
    <property type="protein sequence ID" value="UEM17887.1"/>
    <property type="molecule type" value="Genomic_DNA"/>
</dbReference>
<gene>
    <name evidence="2" type="ORF">J4G43_021715</name>
    <name evidence="1" type="ORF">J4G43_23765</name>
</gene>
<dbReference type="EMBL" id="JAGEMI010000001">
    <property type="protein sequence ID" value="MBO1863821.1"/>
    <property type="molecule type" value="Genomic_DNA"/>
</dbReference>
<evidence type="ECO:0000313" key="3">
    <source>
        <dbReference type="Proteomes" id="UP000664702"/>
    </source>
</evidence>
<proteinExistence type="predicted"/>
<dbReference type="RefSeq" id="WP_208086233.1">
    <property type="nucleotide sequence ID" value="NZ_CP086136.1"/>
</dbReference>
<reference evidence="1" key="1">
    <citation type="submission" date="2021-03" db="EMBL/GenBank/DDBJ databases">
        <title>Whole Genome Sequence of Bradyrhizobium sp. Strain 144S4.</title>
        <authorList>
            <person name="Bromfield E.S.P."/>
            <person name="Cloutier S."/>
        </authorList>
    </citation>
    <scope>NUCLEOTIDE SEQUENCE [LARGE SCALE GENOMIC DNA]</scope>
    <source>
        <strain evidence="1">144S4</strain>
    </source>
</reference>
<evidence type="ECO:0000313" key="1">
    <source>
        <dbReference type="EMBL" id="MBO1863821.1"/>
    </source>
</evidence>
<sequence length="101" mass="10666">MVDVANVEDPDAVQLPNVGDQQLTQLTQPGAGIDGDQGDPIAPVSDGNIAGFALNPITKACPEQGRAEDRLKLLLGERPIFAPLVDRQIHSAHDVVVKSYG</sequence>
<evidence type="ECO:0000313" key="2">
    <source>
        <dbReference type="EMBL" id="UEM17887.1"/>
    </source>
</evidence>